<dbReference type="SUPFAM" id="SSF81901">
    <property type="entry name" value="HCP-like"/>
    <property type="match status" value="1"/>
</dbReference>
<comment type="caution">
    <text evidence="1">The sequence shown here is derived from an EMBL/GenBank/DDBJ whole genome shotgun (WGS) entry which is preliminary data.</text>
</comment>
<dbReference type="PANTHER" id="PTHR11102">
    <property type="entry name" value="SEL-1-LIKE PROTEIN"/>
    <property type="match status" value="1"/>
</dbReference>
<evidence type="ECO:0000313" key="2">
    <source>
        <dbReference type="Proteomes" id="UP000556026"/>
    </source>
</evidence>
<dbReference type="InterPro" id="IPR011990">
    <property type="entry name" value="TPR-like_helical_dom_sf"/>
</dbReference>
<protein>
    <recommendedName>
        <fullName evidence="3">Sel1 repeat family protein</fullName>
    </recommendedName>
</protein>
<dbReference type="Gene3D" id="1.25.40.10">
    <property type="entry name" value="Tetratricopeptide repeat domain"/>
    <property type="match status" value="1"/>
</dbReference>
<gene>
    <name evidence="1" type="ORF">GMST_20820</name>
</gene>
<evidence type="ECO:0000313" key="1">
    <source>
        <dbReference type="EMBL" id="GFO59757.1"/>
    </source>
</evidence>
<dbReference type="InterPro" id="IPR050767">
    <property type="entry name" value="Sel1_AlgK"/>
</dbReference>
<dbReference type="InterPro" id="IPR006597">
    <property type="entry name" value="Sel1-like"/>
</dbReference>
<accession>A0A6V8MIJ7</accession>
<keyword evidence="2" id="KW-1185">Reference proteome</keyword>
<dbReference type="PANTHER" id="PTHR11102:SF160">
    <property type="entry name" value="ERAD-ASSOCIATED E3 UBIQUITIN-PROTEIN LIGASE COMPONENT HRD3"/>
    <property type="match status" value="1"/>
</dbReference>
<reference evidence="2" key="1">
    <citation type="submission" date="2020-06" db="EMBL/GenBank/DDBJ databases">
        <title>Draft genomic sequence of Geomonas sp. Red330.</title>
        <authorList>
            <person name="Itoh H."/>
            <person name="Zhenxing X."/>
            <person name="Ushijima N."/>
            <person name="Masuda Y."/>
            <person name="Shiratori Y."/>
            <person name="Senoo K."/>
        </authorList>
    </citation>
    <scope>NUCLEOTIDE SEQUENCE [LARGE SCALE GENOMIC DNA]</scope>
    <source>
        <strain evidence="2">Red330</strain>
    </source>
</reference>
<evidence type="ECO:0008006" key="3">
    <source>
        <dbReference type="Google" id="ProtNLM"/>
    </source>
</evidence>
<dbReference type="Pfam" id="PF08238">
    <property type="entry name" value="Sel1"/>
    <property type="match status" value="5"/>
</dbReference>
<dbReference type="Proteomes" id="UP000556026">
    <property type="component" value="Unassembled WGS sequence"/>
</dbReference>
<dbReference type="EMBL" id="BLXX01000005">
    <property type="protein sequence ID" value="GFO59757.1"/>
    <property type="molecule type" value="Genomic_DNA"/>
</dbReference>
<proteinExistence type="predicted"/>
<dbReference type="SMART" id="SM00671">
    <property type="entry name" value="SEL1"/>
    <property type="match status" value="5"/>
</dbReference>
<organism evidence="1 2">
    <name type="scientific">Geomonas silvestris</name>
    <dbReference type="NCBI Taxonomy" id="2740184"/>
    <lineage>
        <taxon>Bacteria</taxon>
        <taxon>Pseudomonadati</taxon>
        <taxon>Thermodesulfobacteriota</taxon>
        <taxon>Desulfuromonadia</taxon>
        <taxon>Geobacterales</taxon>
        <taxon>Geobacteraceae</taxon>
        <taxon>Geomonas</taxon>
    </lineage>
</organism>
<dbReference type="AlphaFoldDB" id="A0A6V8MIJ7"/>
<dbReference type="RefSeq" id="WP_183354580.1">
    <property type="nucleotide sequence ID" value="NZ_BLXX01000005.1"/>
</dbReference>
<sequence>MTKDTLHGTGIQKCECTAPDEQESCNCACENDSTPTTHNDKLIDFKQRSSELRKKGLLSSSVSAFEATRALAFGIMYLTGEGVVRDTARAAEFLATAAKGGISQAKHELAKLHLEGVAVPYDPDYARLLLEGASDDEYLPSTVYLAEMYLFGKNGPKDIEAALELLYVGAAKSDPAAMYYLALIYDKEAEYQNSFEAAYWYRRAAEYGHFKSQIRLASLYAMGQGVPQCPETAQAFLEVAQESLEEQDPRFLLWQGEHFVAQPETEFLAQALIQAAADMHHTPAQRVLMQRGWRR</sequence>
<name>A0A6V8MIJ7_9BACT</name>